<comment type="subunit">
    <text evidence="3">Homodimer.</text>
</comment>
<proteinExistence type="inferred from homology"/>
<protein>
    <recommendedName>
        <fullName evidence="11">Enoyl reductase (ER) domain-containing protein</fullName>
    </recommendedName>
</protein>
<dbReference type="GO" id="GO:0004022">
    <property type="term" value="F:alcohol dehydrogenase (NAD+) activity"/>
    <property type="evidence" value="ECO:0007669"/>
    <property type="project" value="UniProtKB-EC"/>
</dbReference>
<dbReference type="InterPro" id="IPR002328">
    <property type="entry name" value="ADH_Zn_CS"/>
</dbReference>
<comment type="caution">
    <text evidence="12">The sequence shown here is derived from an EMBL/GenBank/DDBJ whole genome shotgun (WGS) entry which is preliminary data.</text>
</comment>
<reference evidence="12" key="1">
    <citation type="submission" date="2021-03" db="EMBL/GenBank/DDBJ databases">
        <authorList>
            <person name="Li Z."/>
            <person name="Yang C."/>
        </authorList>
    </citation>
    <scope>NUCLEOTIDE SEQUENCE</scope>
    <source>
        <strain evidence="12">Dzin_1.0</strain>
        <tissue evidence="12">Leaf</tissue>
    </source>
</reference>
<evidence type="ECO:0000259" key="11">
    <source>
        <dbReference type="SMART" id="SM00829"/>
    </source>
</evidence>
<dbReference type="PANTHER" id="PTHR43880">
    <property type="entry name" value="ALCOHOL DEHYDROGENASE"/>
    <property type="match status" value="1"/>
</dbReference>
<keyword evidence="5 10" id="KW-0862">Zinc</keyword>
<dbReference type="SUPFAM" id="SSF50129">
    <property type="entry name" value="GroES-like"/>
    <property type="match status" value="2"/>
</dbReference>
<dbReference type="AlphaFoldDB" id="A0A9D5CYP4"/>
<dbReference type="Gene3D" id="3.90.180.10">
    <property type="entry name" value="Medium-chain alcohol dehydrogenases, catalytic domain"/>
    <property type="match status" value="1"/>
</dbReference>
<sequence>MNIIKCKAAVARAAGEPLCLEEVEVAPPKSGEVRIKIICTSLCHSDVTFWRLKQFPGMFPRILGHEAFGVVESVGEGVEEFKEGDTVVPVFLAHCGACVDCEAEDGNLCGKHDSAPAHGMPRDGSTRFTDANGKPVYHTMFVSSFCQYTVVDVAHLVKVDPQVPPQFACLLSCGVSTGVGAAWKVAGVGPGSTVAIFGLGAVGLAVAEGCRLRGVSKIIGVDLNPAKFESGKKFGLTDFVNPNEIDGRAINEVIKEMTGGRGVDYCFECIGLSSLMSEAFKSSRKGGGKTVILGLEMHGTPLSIDARELLFGKSIIGTLFGGLKSKTDIPILAQQYLDKELNLEDFVTHEVDLQDINKAFDLLLQGKSLRCTIWMDGKK</sequence>
<comment type="catalytic activity">
    <reaction evidence="9">
        <text>a primary alcohol + NAD(+) = an aldehyde + NADH + H(+)</text>
        <dbReference type="Rhea" id="RHEA:10736"/>
        <dbReference type="ChEBI" id="CHEBI:15378"/>
        <dbReference type="ChEBI" id="CHEBI:15734"/>
        <dbReference type="ChEBI" id="CHEBI:17478"/>
        <dbReference type="ChEBI" id="CHEBI:57540"/>
        <dbReference type="ChEBI" id="CHEBI:57945"/>
        <dbReference type="EC" id="1.1.1.1"/>
    </reaction>
</comment>
<dbReference type="InterPro" id="IPR013154">
    <property type="entry name" value="ADH-like_N"/>
</dbReference>
<evidence type="ECO:0000256" key="7">
    <source>
        <dbReference type="ARBA" id="ARBA00023027"/>
    </source>
</evidence>
<keyword evidence="6" id="KW-0560">Oxidoreductase</keyword>
<keyword evidence="13" id="KW-1185">Reference proteome</keyword>
<evidence type="ECO:0000256" key="1">
    <source>
        <dbReference type="ARBA" id="ARBA00001947"/>
    </source>
</evidence>
<dbReference type="SUPFAM" id="SSF51735">
    <property type="entry name" value="NAD(P)-binding Rossmann-fold domains"/>
    <property type="match status" value="1"/>
</dbReference>
<evidence type="ECO:0000256" key="9">
    <source>
        <dbReference type="ARBA" id="ARBA00049243"/>
    </source>
</evidence>
<dbReference type="InterPro" id="IPR013149">
    <property type="entry name" value="ADH-like_C"/>
</dbReference>
<evidence type="ECO:0000256" key="5">
    <source>
        <dbReference type="ARBA" id="ARBA00022833"/>
    </source>
</evidence>
<organism evidence="12 13">
    <name type="scientific">Dioscorea zingiberensis</name>
    <dbReference type="NCBI Taxonomy" id="325984"/>
    <lineage>
        <taxon>Eukaryota</taxon>
        <taxon>Viridiplantae</taxon>
        <taxon>Streptophyta</taxon>
        <taxon>Embryophyta</taxon>
        <taxon>Tracheophyta</taxon>
        <taxon>Spermatophyta</taxon>
        <taxon>Magnoliopsida</taxon>
        <taxon>Liliopsida</taxon>
        <taxon>Dioscoreales</taxon>
        <taxon>Dioscoreaceae</taxon>
        <taxon>Dioscorea</taxon>
    </lineage>
</organism>
<dbReference type="FunFam" id="3.90.180.10:FF:000007">
    <property type="entry name" value="Alcohol dehydrogenase 6"/>
    <property type="match status" value="1"/>
</dbReference>
<dbReference type="EMBL" id="JAGGNH010000002">
    <property type="protein sequence ID" value="KAJ0981382.1"/>
    <property type="molecule type" value="Genomic_DNA"/>
</dbReference>
<evidence type="ECO:0000256" key="4">
    <source>
        <dbReference type="ARBA" id="ARBA00022723"/>
    </source>
</evidence>
<dbReference type="SMART" id="SM00829">
    <property type="entry name" value="PKS_ER"/>
    <property type="match status" value="1"/>
</dbReference>
<dbReference type="PANTHER" id="PTHR43880:SF10">
    <property type="entry name" value="ALCOHOL DEHYDROGENASE-LIKE 2"/>
    <property type="match status" value="1"/>
</dbReference>
<dbReference type="GO" id="GO:0008270">
    <property type="term" value="F:zinc ion binding"/>
    <property type="evidence" value="ECO:0007669"/>
    <property type="project" value="InterPro"/>
</dbReference>
<keyword evidence="7" id="KW-0520">NAD</keyword>
<dbReference type="GO" id="GO:0046294">
    <property type="term" value="P:formaldehyde catabolic process"/>
    <property type="evidence" value="ECO:0007669"/>
    <property type="project" value="TreeGrafter"/>
</dbReference>
<dbReference type="Pfam" id="PF08240">
    <property type="entry name" value="ADH_N"/>
    <property type="match status" value="1"/>
</dbReference>
<feature type="domain" description="Enoyl reductase (ER)" evidence="11">
    <location>
        <begin position="15"/>
        <end position="369"/>
    </location>
</feature>
<evidence type="ECO:0000256" key="3">
    <source>
        <dbReference type="ARBA" id="ARBA00011738"/>
    </source>
</evidence>
<evidence type="ECO:0000256" key="10">
    <source>
        <dbReference type="RuleBase" id="RU361277"/>
    </source>
</evidence>
<dbReference type="InterPro" id="IPR036291">
    <property type="entry name" value="NAD(P)-bd_dom_sf"/>
</dbReference>
<accession>A0A9D5CYP4</accession>
<dbReference type="FunFam" id="3.40.50.720:FF:000003">
    <property type="entry name" value="S-(hydroxymethyl)glutathione dehydrogenase"/>
    <property type="match status" value="1"/>
</dbReference>
<evidence type="ECO:0000313" key="12">
    <source>
        <dbReference type="EMBL" id="KAJ0981382.1"/>
    </source>
</evidence>
<keyword evidence="4 10" id="KW-0479">Metal-binding</keyword>
<evidence type="ECO:0000256" key="8">
    <source>
        <dbReference type="ARBA" id="ARBA00049164"/>
    </source>
</evidence>
<comment type="catalytic activity">
    <reaction evidence="8">
        <text>a secondary alcohol + NAD(+) = a ketone + NADH + H(+)</text>
        <dbReference type="Rhea" id="RHEA:10740"/>
        <dbReference type="ChEBI" id="CHEBI:15378"/>
        <dbReference type="ChEBI" id="CHEBI:17087"/>
        <dbReference type="ChEBI" id="CHEBI:35681"/>
        <dbReference type="ChEBI" id="CHEBI:57540"/>
        <dbReference type="ChEBI" id="CHEBI:57945"/>
        <dbReference type="EC" id="1.1.1.1"/>
    </reaction>
</comment>
<name>A0A9D5CYP4_9LILI</name>
<dbReference type="Gene3D" id="3.40.50.720">
    <property type="entry name" value="NAD(P)-binding Rossmann-like Domain"/>
    <property type="match status" value="1"/>
</dbReference>
<dbReference type="Proteomes" id="UP001085076">
    <property type="component" value="Miscellaneous, Linkage group lg02"/>
</dbReference>
<dbReference type="InterPro" id="IPR011032">
    <property type="entry name" value="GroES-like_sf"/>
</dbReference>
<evidence type="ECO:0000313" key="13">
    <source>
        <dbReference type="Proteomes" id="UP001085076"/>
    </source>
</evidence>
<dbReference type="GO" id="GO:0005829">
    <property type="term" value="C:cytosol"/>
    <property type="evidence" value="ECO:0007669"/>
    <property type="project" value="TreeGrafter"/>
</dbReference>
<dbReference type="InterPro" id="IPR020843">
    <property type="entry name" value="ER"/>
</dbReference>
<reference evidence="12" key="2">
    <citation type="journal article" date="2022" name="Hortic Res">
        <title>The genome of Dioscorea zingiberensis sheds light on the biosynthesis, origin and evolution of the medicinally important diosgenin saponins.</title>
        <authorList>
            <person name="Li Y."/>
            <person name="Tan C."/>
            <person name="Li Z."/>
            <person name="Guo J."/>
            <person name="Li S."/>
            <person name="Chen X."/>
            <person name="Wang C."/>
            <person name="Dai X."/>
            <person name="Yang H."/>
            <person name="Song W."/>
            <person name="Hou L."/>
            <person name="Xu J."/>
            <person name="Tong Z."/>
            <person name="Xu A."/>
            <person name="Yuan X."/>
            <person name="Wang W."/>
            <person name="Yang Q."/>
            <person name="Chen L."/>
            <person name="Sun Z."/>
            <person name="Wang K."/>
            <person name="Pan B."/>
            <person name="Chen J."/>
            <person name="Bao Y."/>
            <person name="Liu F."/>
            <person name="Qi X."/>
            <person name="Gang D.R."/>
            <person name="Wen J."/>
            <person name="Li J."/>
        </authorList>
    </citation>
    <scope>NUCLEOTIDE SEQUENCE</scope>
    <source>
        <strain evidence="12">Dzin_1.0</strain>
    </source>
</reference>
<comment type="cofactor">
    <cofactor evidence="1 10">
        <name>Zn(2+)</name>
        <dbReference type="ChEBI" id="CHEBI:29105"/>
    </cofactor>
</comment>
<evidence type="ECO:0000256" key="2">
    <source>
        <dbReference type="ARBA" id="ARBA00010902"/>
    </source>
</evidence>
<comment type="similarity">
    <text evidence="2">Belongs to the zinc-containing alcohol dehydrogenase family. Class-III subfamily.</text>
</comment>
<dbReference type="PROSITE" id="PS00059">
    <property type="entry name" value="ADH_ZINC"/>
    <property type="match status" value="1"/>
</dbReference>
<dbReference type="Pfam" id="PF00107">
    <property type="entry name" value="ADH_zinc_N"/>
    <property type="match status" value="1"/>
</dbReference>
<gene>
    <name evidence="12" type="ORF">J5N97_009637</name>
</gene>
<evidence type="ECO:0000256" key="6">
    <source>
        <dbReference type="ARBA" id="ARBA00023002"/>
    </source>
</evidence>
<dbReference type="OrthoDB" id="417550at2759"/>
<dbReference type="GO" id="GO:0051903">
    <property type="term" value="F:S-(hydroxymethyl)glutathione dehydrogenase [NAD(P)+] activity"/>
    <property type="evidence" value="ECO:0007669"/>
    <property type="project" value="TreeGrafter"/>
</dbReference>